<feature type="transmembrane region" description="Helical" evidence="8">
    <location>
        <begin position="228"/>
        <end position="247"/>
    </location>
</feature>
<dbReference type="PANTHER" id="PTHR34390:SF2">
    <property type="entry name" value="SUCCINATE TRANSPORTER SUBUNIT YJJP-RELATED"/>
    <property type="match status" value="1"/>
</dbReference>
<keyword evidence="2" id="KW-1003">Cell membrane</keyword>
<feature type="transmembrane region" description="Helical" evidence="8">
    <location>
        <begin position="253"/>
        <end position="273"/>
    </location>
</feature>
<reference evidence="10 11" key="1">
    <citation type="submission" date="2018-12" db="EMBL/GenBank/DDBJ databases">
        <authorList>
            <consortium name="Pathogen Informatics"/>
        </authorList>
    </citation>
    <scope>NUCLEOTIDE SEQUENCE [LARGE SCALE GENOMIC DNA]</scope>
    <source>
        <strain evidence="10 11">NCTC7406</strain>
    </source>
</reference>
<evidence type="ECO:0000256" key="5">
    <source>
        <dbReference type="ARBA" id="ARBA00023136"/>
    </source>
</evidence>
<protein>
    <submittedName>
        <fullName evidence="10">Membrane protein</fullName>
    </submittedName>
</protein>
<evidence type="ECO:0000313" key="10">
    <source>
        <dbReference type="EMBL" id="VEA09247.1"/>
    </source>
</evidence>
<name>A0A447P125_SALET</name>
<evidence type="ECO:0000256" key="4">
    <source>
        <dbReference type="ARBA" id="ARBA00022989"/>
    </source>
</evidence>
<dbReference type="Pfam" id="PF06738">
    <property type="entry name" value="ThrE"/>
    <property type="match status" value="1"/>
</dbReference>
<dbReference type="InterPro" id="IPR010619">
    <property type="entry name" value="ThrE-like_N"/>
</dbReference>
<dbReference type="AlphaFoldDB" id="A0A447P125"/>
<keyword evidence="4 8" id="KW-1133">Transmembrane helix</keyword>
<comment type="subunit">
    <text evidence="7">The transporter is composed of YjjB and YjjP.</text>
</comment>
<dbReference type="GO" id="GO:0015744">
    <property type="term" value="P:succinate transport"/>
    <property type="evidence" value="ECO:0007669"/>
    <property type="project" value="TreeGrafter"/>
</dbReference>
<gene>
    <name evidence="10" type="primary">yjjP</name>
    <name evidence="10" type="ORF">NCTC7406_04483</name>
</gene>
<accession>A0A447P125</accession>
<feature type="transmembrane region" description="Helical" evidence="8">
    <location>
        <begin position="199"/>
        <end position="216"/>
    </location>
</feature>
<evidence type="ECO:0000256" key="2">
    <source>
        <dbReference type="ARBA" id="ARBA00022475"/>
    </source>
</evidence>
<dbReference type="Proteomes" id="UP000276345">
    <property type="component" value="Chromosome"/>
</dbReference>
<evidence type="ECO:0000313" key="11">
    <source>
        <dbReference type="Proteomes" id="UP000276345"/>
    </source>
</evidence>
<comment type="similarity">
    <text evidence="6">Belongs to the ThrE exporter (TC 2.A.79) family.</text>
</comment>
<evidence type="ECO:0000256" key="8">
    <source>
        <dbReference type="SAM" id="Phobius"/>
    </source>
</evidence>
<evidence type="ECO:0000256" key="7">
    <source>
        <dbReference type="ARBA" id="ARBA00038684"/>
    </source>
</evidence>
<evidence type="ECO:0000256" key="3">
    <source>
        <dbReference type="ARBA" id="ARBA00022692"/>
    </source>
</evidence>
<evidence type="ECO:0000259" key="9">
    <source>
        <dbReference type="Pfam" id="PF06738"/>
    </source>
</evidence>
<keyword evidence="3 8" id="KW-0812">Transmembrane</keyword>
<evidence type="ECO:0000256" key="1">
    <source>
        <dbReference type="ARBA" id="ARBA00004651"/>
    </source>
</evidence>
<comment type="subcellular location">
    <subcellularLocation>
        <location evidence="1">Cell membrane</location>
        <topology evidence="1">Multi-pass membrane protein</topology>
    </subcellularLocation>
</comment>
<dbReference type="EMBL" id="LR134142">
    <property type="protein sequence ID" value="VEA09247.1"/>
    <property type="molecule type" value="Genomic_DNA"/>
</dbReference>
<proteinExistence type="inferred from homology"/>
<evidence type="ECO:0000256" key="6">
    <source>
        <dbReference type="ARBA" id="ARBA00034125"/>
    </source>
</evidence>
<sequence>MTKRTSQEAYALRLVVDVFINKKLILTNATMPALRVKKKASVIVAAHRMSFRTGRVMQEEQSIQRAVTRLCIQCGLFLLQHGAESALVDELSTRLGLALGMDSVESAISSNAIVLTTIKDGQCLTSTRKNQDRGINMHVVTEVQHIVILAEHRLLDYKGVEKRFSQLRPLRYPRWLVAFMVGLSCSCFCKLNNGGWDGAVITFFASMIAMYIRQMLAQRHLHPQINFCITAFVATTISGLMLTLPAFSQTPTIAMAASVLLLVPGFPLINSVADMFKGHINTGLARWAIASLLTLATLCGRSDVNDSMGGYEDGYNRLFTGANAGHDLVCDPRRRVCDGL</sequence>
<keyword evidence="5 8" id="KW-0472">Membrane</keyword>
<dbReference type="PANTHER" id="PTHR34390">
    <property type="entry name" value="UPF0442 PROTEIN YJJB-RELATED"/>
    <property type="match status" value="1"/>
</dbReference>
<dbReference type="InterPro" id="IPR050539">
    <property type="entry name" value="ThrE_Dicarb/AminoAcid_Exp"/>
</dbReference>
<dbReference type="GO" id="GO:0022857">
    <property type="term" value="F:transmembrane transporter activity"/>
    <property type="evidence" value="ECO:0007669"/>
    <property type="project" value="InterPro"/>
</dbReference>
<dbReference type="GO" id="GO:0005886">
    <property type="term" value="C:plasma membrane"/>
    <property type="evidence" value="ECO:0007669"/>
    <property type="project" value="UniProtKB-SubCell"/>
</dbReference>
<organism evidence="10 11">
    <name type="scientific">Salmonella enterica subsp. enterica serovar Sanjuan</name>
    <dbReference type="NCBI Taxonomy" id="1160765"/>
    <lineage>
        <taxon>Bacteria</taxon>
        <taxon>Pseudomonadati</taxon>
        <taxon>Pseudomonadota</taxon>
        <taxon>Gammaproteobacteria</taxon>
        <taxon>Enterobacterales</taxon>
        <taxon>Enterobacteriaceae</taxon>
        <taxon>Salmonella</taxon>
    </lineage>
</organism>
<feature type="domain" description="Threonine/serine exporter-like N-terminal" evidence="9">
    <location>
        <begin position="69"/>
        <end position="300"/>
    </location>
</feature>